<dbReference type="Gene3D" id="2.60.40.1120">
    <property type="entry name" value="Carboxypeptidase-like, regulatory domain"/>
    <property type="match status" value="1"/>
</dbReference>
<reference evidence="3 4" key="1">
    <citation type="journal article" date="2011" name="J. Bacteriol.">
        <title>Complete genome sequence of the hyperthermophilic, piezophilic, heterotrophic, and carboxydotrophic archaeon Thermococcus barophilus MP.</title>
        <authorList>
            <person name="Vannier P."/>
            <person name="Marteinsson V.T."/>
            <person name="Fridjonsson O.H."/>
            <person name="Oger P."/>
            <person name="Jebbar M."/>
        </authorList>
    </citation>
    <scope>NUCLEOTIDE SEQUENCE [LARGE SCALE GENOMIC DNA]</scope>
    <source>
        <strain evidence="4">DSM 11836 / MP</strain>
    </source>
</reference>
<keyword evidence="4" id="KW-1185">Reference proteome</keyword>
<dbReference type="PATRIC" id="fig|391623.17.peg.2242"/>
<evidence type="ECO:0000313" key="4">
    <source>
        <dbReference type="Proteomes" id="UP000007478"/>
    </source>
</evidence>
<sequence>MKRGILIFLIFLSALPSLQALQGEPIFNGHLTTYDAIGVGNFTIQLQLSLSGEPYLMVTNKTQIVWFGKAIFGKQIEFGNFTLIIGKWANERLHVLIYGPDTKVQKVQRAEKFRVRYQPLVVEATPRTTLKLPIEIENPTMDNLTLTFDLVDVPNTWKAHFETSERAYSLKQLLLGPEKNIRLYLIVDIPANARTDKVRFRINSFVGEIKIEFPDKEHKENTTITIPYSQLRVSCDERAEFPIIVENYGEETFAIFRVLEKPQNWNVDFYDSENQKTRVLFLKPNEKKVVYLVAEKPYTGPNEGKIKVLINGNRYQFNVSFLGECRTQHISVKIRVFNEDLVPIKYPIVKFGNLTKIGDSEGRVEFELNPGTYTMTLAAKGYRNKTINLSLSLAENRELDVILEKEPSKVELSFETLDVELNEEYTTVKFILKNLGYEEREIMFDLSGPENIRWWVLKSPTSEKALSILKLGPNEISVLYLKLKAKDMHSGTYNLTFRVLTTENITEKVLRLHVLENPKIKIILDSYYYETQDKITIPVKVRNAGNTKLENLSLVAEVPEGWSYEVSQSNFALEPGETQEIEIKIKTDRREGEYSVQVCVLNEVKETCDFVIIRVTKPDSLIYAFSWIISVIGVILIGNLRKRQ</sequence>
<protein>
    <recommendedName>
        <fullName evidence="2">Alpha-galactosidase NEW3 domain-containing protein</fullName>
    </recommendedName>
</protein>
<gene>
    <name evidence="3" type="ordered locus">TERMP_02248</name>
</gene>
<proteinExistence type="predicted"/>
<keyword evidence="3" id="KW-0614">Plasmid</keyword>
<dbReference type="GeneID" id="10549072"/>
<dbReference type="AlphaFoldDB" id="F0LN82"/>
<evidence type="ECO:0000313" key="3">
    <source>
        <dbReference type="EMBL" id="ADT85221.1"/>
    </source>
</evidence>
<dbReference type="InterPro" id="IPR018905">
    <property type="entry name" value="A-galactase_NEW3"/>
</dbReference>
<evidence type="ECO:0000259" key="2">
    <source>
        <dbReference type="Pfam" id="PF10633"/>
    </source>
</evidence>
<keyword evidence="1" id="KW-1133">Transmembrane helix</keyword>
<dbReference type="RefSeq" id="WP_013747443.1">
    <property type="nucleotide sequence ID" value="NC_015471.1"/>
</dbReference>
<geneLocation type="plasmid" evidence="3 4">
    <name>pTBMP1</name>
</geneLocation>
<keyword evidence="1" id="KW-0812">Transmembrane</keyword>
<feature type="domain" description="Alpha-galactosidase NEW3" evidence="2">
    <location>
        <begin position="534"/>
        <end position="596"/>
    </location>
</feature>
<keyword evidence="1" id="KW-0472">Membrane</keyword>
<dbReference type="eggNOG" id="arCOG02087">
    <property type="taxonomic scope" value="Archaea"/>
</dbReference>
<accession>F0LN82</accession>
<dbReference type="Pfam" id="PF10633">
    <property type="entry name" value="NPCBM_assoc"/>
    <property type="match status" value="1"/>
</dbReference>
<dbReference type="PANTHER" id="PTHR39198">
    <property type="entry name" value="HYPOTHETICAL MEMBRANE PROTEIN, CONSERVED"/>
    <property type="match status" value="1"/>
</dbReference>
<feature type="transmembrane region" description="Helical" evidence="1">
    <location>
        <begin position="621"/>
        <end position="640"/>
    </location>
</feature>
<dbReference type="Gene3D" id="2.60.40.10">
    <property type="entry name" value="Immunoglobulins"/>
    <property type="match status" value="1"/>
</dbReference>
<dbReference type="HOGENOM" id="CLU_024113_0_0_2"/>
<dbReference type="EMBL" id="CP002373">
    <property type="protein sequence ID" value="ADT85221.1"/>
    <property type="molecule type" value="Genomic_DNA"/>
</dbReference>
<dbReference type="InterPro" id="IPR013783">
    <property type="entry name" value="Ig-like_fold"/>
</dbReference>
<dbReference type="Proteomes" id="UP000007478">
    <property type="component" value="Plasmid pTBMP1"/>
</dbReference>
<organism evidence="3 4">
    <name type="scientific">Thermococcus barophilus (strain DSM 11836 / MP)</name>
    <dbReference type="NCBI Taxonomy" id="391623"/>
    <lineage>
        <taxon>Archaea</taxon>
        <taxon>Methanobacteriati</taxon>
        <taxon>Methanobacteriota</taxon>
        <taxon>Thermococci</taxon>
        <taxon>Thermococcales</taxon>
        <taxon>Thermococcaceae</taxon>
        <taxon>Thermococcus</taxon>
    </lineage>
</organism>
<name>F0LN82_THEBM</name>
<evidence type="ECO:0000256" key="1">
    <source>
        <dbReference type="SAM" id="Phobius"/>
    </source>
</evidence>
<dbReference type="PANTHER" id="PTHR39198:SF1">
    <property type="entry name" value="ALPHA-GALACTOSIDASE NEW3 DOMAIN-CONTAINING PROTEIN"/>
    <property type="match status" value="1"/>
</dbReference>
<dbReference type="KEGG" id="tba:TERMP_02248"/>